<comment type="caution">
    <text evidence="1">The sequence shown here is derived from an EMBL/GenBank/DDBJ whole genome shotgun (WGS) entry which is preliminary data.</text>
</comment>
<dbReference type="EMBL" id="LAZR01000640">
    <property type="protein sequence ID" value="KKN61944.1"/>
    <property type="molecule type" value="Genomic_DNA"/>
</dbReference>
<sequence>MSKKKFTLAAIFPEKVLELRLRSLELALGKHYSSDEPDEIVATAGKFYEYLVPSVPIIKKKPGER</sequence>
<name>A0A0F9S4G3_9ZZZZ</name>
<accession>A0A0F9S4G3</accession>
<proteinExistence type="predicted"/>
<dbReference type="AlphaFoldDB" id="A0A0F9S4G3"/>
<gene>
    <name evidence="1" type="ORF">LCGC14_0517130</name>
</gene>
<organism evidence="1">
    <name type="scientific">marine sediment metagenome</name>
    <dbReference type="NCBI Taxonomy" id="412755"/>
    <lineage>
        <taxon>unclassified sequences</taxon>
        <taxon>metagenomes</taxon>
        <taxon>ecological metagenomes</taxon>
    </lineage>
</organism>
<reference evidence="1" key="1">
    <citation type="journal article" date="2015" name="Nature">
        <title>Complex archaea that bridge the gap between prokaryotes and eukaryotes.</title>
        <authorList>
            <person name="Spang A."/>
            <person name="Saw J.H."/>
            <person name="Jorgensen S.L."/>
            <person name="Zaremba-Niedzwiedzka K."/>
            <person name="Martijn J."/>
            <person name="Lind A.E."/>
            <person name="van Eijk R."/>
            <person name="Schleper C."/>
            <person name="Guy L."/>
            <person name="Ettema T.J."/>
        </authorList>
    </citation>
    <scope>NUCLEOTIDE SEQUENCE</scope>
</reference>
<evidence type="ECO:0000313" key="1">
    <source>
        <dbReference type="EMBL" id="KKN61944.1"/>
    </source>
</evidence>
<protein>
    <submittedName>
        <fullName evidence="1">Uncharacterized protein</fullName>
    </submittedName>
</protein>